<protein>
    <submittedName>
        <fullName evidence="2">Uncharacterized protein</fullName>
    </submittedName>
</protein>
<feature type="region of interest" description="Disordered" evidence="1">
    <location>
        <begin position="399"/>
        <end position="458"/>
    </location>
</feature>
<sequence>MADVGNLVRKVDQLVEKDTVDGVSSLRLGRQFELSKGHEEMLEPLAANLDLPGRLAPVIHAIGDRRDGQWYDPRADARAGLTELVALCAGSLEPDPTLPPPADPEARDRLTRAVNRAYAANATPRLVADLFPNGRSDDLGQFTPPQLEGDVAAARAMAIAIGARTGMREADVLRKLVADGPGGAAYAATDLLLRNRPDYQRLPGEQQPGIRRHLARSIEAGFAARDVRQAAERELTEELEARREDVSGGAGTIDVASAMATDELGKLHTFLQDIDYWQRSAEPYAEPQLDEVRGIVAERLVSRVEHHAGTATDLTFDQLRVPAAATDAAAATMVTASTIPHESRPAARAATATMLTEGFDELPARMAEWRADGWDMRQHAELYGGALGDRTLAAVRTFERRPPSPRAAAAPDRAQNAAASFATDPAMPPLRRIHAGESRRADESSVRPRNGGTDGLTR</sequence>
<evidence type="ECO:0000256" key="1">
    <source>
        <dbReference type="SAM" id="MobiDB-lite"/>
    </source>
</evidence>
<reference evidence="2 3" key="1">
    <citation type="submission" date="2020-03" db="EMBL/GenBank/DDBJ databases">
        <title>Sequencing the genomes of 1000 actinobacteria strains.</title>
        <authorList>
            <person name="Klenk H.-P."/>
        </authorList>
    </citation>
    <scope>NUCLEOTIDE SEQUENCE [LARGE SCALE GENOMIC DNA]</scope>
    <source>
        <strain evidence="2 3">DSM 45490</strain>
    </source>
</reference>
<accession>A0A7X5VJF2</accession>
<dbReference type="RefSeq" id="WP_167217174.1">
    <property type="nucleotide sequence ID" value="NZ_JAASRO010000001.1"/>
</dbReference>
<feature type="compositionally biased region" description="Low complexity" evidence="1">
    <location>
        <begin position="406"/>
        <end position="419"/>
    </location>
</feature>
<organism evidence="2 3">
    <name type="scientific">Kribbella shirazensis</name>
    <dbReference type="NCBI Taxonomy" id="1105143"/>
    <lineage>
        <taxon>Bacteria</taxon>
        <taxon>Bacillati</taxon>
        <taxon>Actinomycetota</taxon>
        <taxon>Actinomycetes</taxon>
        <taxon>Propionibacteriales</taxon>
        <taxon>Kribbellaceae</taxon>
        <taxon>Kribbella</taxon>
    </lineage>
</organism>
<dbReference type="Proteomes" id="UP000555407">
    <property type="component" value="Unassembled WGS sequence"/>
</dbReference>
<dbReference type="EMBL" id="JAASRO010000001">
    <property type="protein sequence ID" value="NIK62189.1"/>
    <property type="molecule type" value="Genomic_DNA"/>
</dbReference>
<dbReference type="AlphaFoldDB" id="A0A7X5VJF2"/>
<proteinExistence type="predicted"/>
<feature type="compositionally biased region" description="Basic and acidic residues" evidence="1">
    <location>
        <begin position="434"/>
        <end position="446"/>
    </location>
</feature>
<comment type="caution">
    <text evidence="2">The sequence shown here is derived from an EMBL/GenBank/DDBJ whole genome shotgun (WGS) entry which is preliminary data.</text>
</comment>
<evidence type="ECO:0000313" key="2">
    <source>
        <dbReference type="EMBL" id="NIK62189.1"/>
    </source>
</evidence>
<keyword evidence="3" id="KW-1185">Reference proteome</keyword>
<name>A0A7X5VJF2_9ACTN</name>
<gene>
    <name evidence="2" type="ORF">BJY22_007906</name>
</gene>
<evidence type="ECO:0000313" key="3">
    <source>
        <dbReference type="Proteomes" id="UP000555407"/>
    </source>
</evidence>